<organism evidence="3 4">
    <name type="scientific">Lottia gigantea</name>
    <name type="common">Giant owl limpet</name>
    <dbReference type="NCBI Taxonomy" id="225164"/>
    <lineage>
        <taxon>Eukaryota</taxon>
        <taxon>Metazoa</taxon>
        <taxon>Spiralia</taxon>
        <taxon>Lophotrochozoa</taxon>
        <taxon>Mollusca</taxon>
        <taxon>Gastropoda</taxon>
        <taxon>Patellogastropoda</taxon>
        <taxon>Lottioidea</taxon>
        <taxon>Lottiidae</taxon>
        <taxon>Lottia</taxon>
    </lineage>
</organism>
<dbReference type="HOGENOM" id="CLU_015150_1_0_1"/>
<feature type="non-terminal residue" evidence="3">
    <location>
        <position position="1"/>
    </location>
</feature>
<dbReference type="GeneID" id="20233468"/>
<evidence type="ECO:0000259" key="2">
    <source>
        <dbReference type="Pfam" id="PF03629"/>
    </source>
</evidence>
<reference evidence="3 4" key="1">
    <citation type="journal article" date="2013" name="Nature">
        <title>Insights into bilaterian evolution from three spiralian genomes.</title>
        <authorList>
            <person name="Simakov O."/>
            <person name="Marletaz F."/>
            <person name="Cho S.J."/>
            <person name="Edsinger-Gonzales E."/>
            <person name="Havlak P."/>
            <person name="Hellsten U."/>
            <person name="Kuo D.H."/>
            <person name="Larsson T."/>
            <person name="Lv J."/>
            <person name="Arendt D."/>
            <person name="Savage R."/>
            <person name="Osoegawa K."/>
            <person name="de Jong P."/>
            <person name="Grimwood J."/>
            <person name="Chapman J.A."/>
            <person name="Shapiro H."/>
            <person name="Aerts A."/>
            <person name="Otillar R.P."/>
            <person name="Terry A.Y."/>
            <person name="Boore J.L."/>
            <person name="Grigoriev I.V."/>
            <person name="Lindberg D.R."/>
            <person name="Seaver E.C."/>
            <person name="Weisblat D.A."/>
            <person name="Putnam N.H."/>
            <person name="Rokhsar D.S."/>
        </authorList>
    </citation>
    <scope>NUCLEOTIDE SEQUENCE [LARGE SCALE GENOMIC DNA]</scope>
</reference>
<dbReference type="RefSeq" id="XP_009066038.1">
    <property type="nucleotide sequence ID" value="XM_009067790.1"/>
</dbReference>
<sequence>LRFAKSYGDHMVLQRGPQRAVIWGFADKNGETITAQIVGHGGPVTNKTANGQWKLKLPAMTAEGPFTIEVSSHSEGKLTLHDVLFGDVWICSGQSNMGYQFGAVNNSAYELQKALKFTKVRIFHVQDVESPTPLTDIKKVQTPWTVPTTSKIFTLYTFSAVCFLFGEYVNTHRKYPIGLIESAWGGTPIEAWTSPGALAKCPVKTGKRNPHSHSVLWNAMINPLLAMTIYGAIWYQGESNSGHPERYVCQQPAMVNDWRQQFHHGSLGETSDKFPFGVVQLAANKHDFNRIGGFPGLRFSQTGNVGYVPNTKLPHTFMAVAMDLPDFNSPRGTIHPRFKQDVGERLGLASLAVAYGQKGLNYQGPFPTSFNNHSGTVFFIRTIHKNRASFKICCSTSKTDCGSNDQWVAAPITHHQGASVTLNTSGCHGKHMVGLRYAWRESPCLFKKCAIYGRDNDLPGPSFIRNKAF</sequence>
<dbReference type="OrthoDB" id="42638at2759"/>
<dbReference type="EMBL" id="KB203738">
    <property type="protein sequence ID" value="ESO83283.1"/>
    <property type="molecule type" value="Genomic_DNA"/>
</dbReference>
<dbReference type="GO" id="GO:0001681">
    <property type="term" value="F:sialate O-acetylesterase activity"/>
    <property type="evidence" value="ECO:0007669"/>
    <property type="project" value="InterPro"/>
</dbReference>
<dbReference type="PANTHER" id="PTHR22901">
    <property type="entry name" value="SIALATE O-ACETYLESTERASE"/>
    <property type="match status" value="1"/>
</dbReference>
<dbReference type="GO" id="GO:0005975">
    <property type="term" value="P:carbohydrate metabolic process"/>
    <property type="evidence" value="ECO:0007669"/>
    <property type="project" value="TreeGrafter"/>
</dbReference>
<name>V3YYQ7_LOTGI</name>
<dbReference type="Gene3D" id="3.40.50.1110">
    <property type="entry name" value="SGNH hydrolase"/>
    <property type="match status" value="1"/>
</dbReference>
<accession>V3YYQ7</accession>
<dbReference type="InterPro" id="IPR039329">
    <property type="entry name" value="SIAE"/>
</dbReference>
<dbReference type="InterPro" id="IPR005181">
    <property type="entry name" value="SASA"/>
</dbReference>
<evidence type="ECO:0000256" key="1">
    <source>
        <dbReference type="ARBA" id="ARBA00022801"/>
    </source>
</evidence>
<dbReference type="OMA" id="WAWMRES"/>
<gene>
    <name evidence="3" type="ORF">LOTGIDRAFT_133687</name>
</gene>
<dbReference type="CTD" id="20233468"/>
<dbReference type="InterPro" id="IPR036514">
    <property type="entry name" value="SGNH_hydro_sf"/>
</dbReference>
<evidence type="ECO:0000313" key="4">
    <source>
        <dbReference type="Proteomes" id="UP000030746"/>
    </source>
</evidence>
<protein>
    <recommendedName>
        <fullName evidence="2">Sialate O-acetylesterase domain-containing protein</fullName>
    </recommendedName>
</protein>
<keyword evidence="4" id="KW-1185">Reference proteome</keyword>
<dbReference type="SUPFAM" id="SSF52266">
    <property type="entry name" value="SGNH hydrolase"/>
    <property type="match status" value="1"/>
</dbReference>
<evidence type="ECO:0000313" key="3">
    <source>
        <dbReference type="EMBL" id="ESO83283.1"/>
    </source>
</evidence>
<dbReference type="PANTHER" id="PTHR22901:SF0">
    <property type="entry name" value="SIALATE O-ACETYLESTERASE"/>
    <property type="match status" value="1"/>
</dbReference>
<dbReference type="Pfam" id="PF03629">
    <property type="entry name" value="SASA"/>
    <property type="match status" value="1"/>
</dbReference>
<keyword evidence="1" id="KW-0378">Hydrolase</keyword>
<feature type="domain" description="Sialate O-acetylesterase" evidence="2">
    <location>
        <begin position="87"/>
        <end position="290"/>
    </location>
</feature>
<dbReference type="Proteomes" id="UP000030746">
    <property type="component" value="Unassembled WGS sequence"/>
</dbReference>
<proteinExistence type="predicted"/>
<dbReference type="KEGG" id="lgi:LOTGIDRAFT_133687"/>
<dbReference type="AlphaFoldDB" id="V3YYQ7"/>